<evidence type="ECO:0000259" key="4">
    <source>
        <dbReference type="Pfam" id="PF03330"/>
    </source>
</evidence>
<dbReference type="Pfam" id="PF03330">
    <property type="entry name" value="DPBB_1"/>
    <property type="match status" value="1"/>
</dbReference>
<proteinExistence type="predicted"/>
<dbReference type="InterPro" id="IPR051477">
    <property type="entry name" value="Expansin_CellWall"/>
</dbReference>
<dbReference type="Proteomes" id="UP000509418">
    <property type="component" value="Chromosome"/>
</dbReference>
<dbReference type="InterPro" id="IPR009009">
    <property type="entry name" value="RlpA-like_DPBB"/>
</dbReference>
<dbReference type="PANTHER" id="PTHR31836">
    <property type="match status" value="1"/>
</dbReference>
<organism evidence="5 6">
    <name type="scientific">Streptomyces chartreusis</name>
    <dbReference type="NCBI Taxonomy" id="1969"/>
    <lineage>
        <taxon>Bacteria</taxon>
        <taxon>Bacillati</taxon>
        <taxon>Actinomycetota</taxon>
        <taxon>Actinomycetes</taxon>
        <taxon>Kitasatosporales</taxon>
        <taxon>Streptomycetaceae</taxon>
        <taxon>Streptomyces</taxon>
    </lineage>
</organism>
<dbReference type="SUPFAM" id="SSF49590">
    <property type="entry name" value="PHL pollen allergen"/>
    <property type="match status" value="1"/>
</dbReference>
<name>A0A7H8TAJ8_STRCX</name>
<feature type="region of interest" description="Disordered" evidence="2">
    <location>
        <begin position="100"/>
        <end position="165"/>
    </location>
</feature>
<keyword evidence="3" id="KW-0472">Membrane</keyword>
<evidence type="ECO:0000256" key="1">
    <source>
        <dbReference type="ARBA" id="ARBA00022729"/>
    </source>
</evidence>
<feature type="region of interest" description="Disordered" evidence="2">
    <location>
        <begin position="1"/>
        <end position="67"/>
    </location>
</feature>
<evidence type="ECO:0000313" key="6">
    <source>
        <dbReference type="Proteomes" id="UP000509418"/>
    </source>
</evidence>
<feature type="transmembrane region" description="Helical" evidence="3">
    <location>
        <begin position="69"/>
        <end position="89"/>
    </location>
</feature>
<reference evidence="5 6" key="1">
    <citation type="submission" date="2020-06" db="EMBL/GenBank/DDBJ databases">
        <title>Genome mining for natural products.</title>
        <authorList>
            <person name="Zhang B."/>
            <person name="Shi J."/>
            <person name="Ge H."/>
        </authorList>
    </citation>
    <scope>NUCLEOTIDE SEQUENCE [LARGE SCALE GENOMIC DNA]</scope>
    <source>
        <strain evidence="5 6">NA02069</strain>
    </source>
</reference>
<dbReference type="EMBL" id="CP056041">
    <property type="protein sequence ID" value="QKZ20008.1"/>
    <property type="molecule type" value="Genomic_DNA"/>
</dbReference>
<evidence type="ECO:0000256" key="2">
    <source>
        <dbReference type="SAM" id="MobiDB-lite"/>
    </source>
</evidence>
<keyword evidence="6" id="KW-1185">Reference proteome</keyword>
<evidence type="ECO:0000256" key="3">
    <source>
        <dbReference type="SAM" id="Phobius"/>
    </source>
</evidence>
<feature type="compositionally biased region" description="Low complexity" evidence="2">
    <location>
        <begin position="128"/>
        <end position="146"/>
    </location>
</feature>
<evidence type="ECO:0000313" key="5">
    <source>
        <dbReference type="EMBL" id="QKZ20008.1"/>
    </source>
</evidence>
<accession>A0A7H8TAJ8</accession>
<dbReference type="InterPro" id="IPR049818">
    <property type="entry name" value="Expansin_EXLX1-like"/>
</dbReference>
<dbReference type="Gene3D" id="2.60.40.760">
    <property type="entry name" value="Expansin, cellulose-binding-like domain"/>
    <property type="match status" value="1"/>
</dbReference>
<dbReference type="PANTHER" id="PTHR31836:SF21">
    <property type="entry name" value="EXPANSIN-LIKE PROTEIN 7"/>
    <property type="match status" value="1"/>
</dbReference>
<protein>
    <recommendedName>
        <fullName evidence="4">RlpA-like protein double-psi beta-barrel domain-containing protein</fullName>
    </recommendedName>
</protein>
<feature type="compositionally biased region" description="Low complexity" evidence="2">
    <location>
        <begin position="100"/>
        <end position="117"/>
    </location>
</feature>
<dbReference type="NCBIfam" id="NF041144">
    <property type="entry name" value="expansin_EXLX1"/>
    <property type="match status" value="1"/>
</dbReference>
<keyword evidence="3" id="KW-0812">Transmembrane</keyword>
<dbReference type="AlphaFoldDB" id="A0A7H8TAJ8"/>
<dbReference type="Gene3D" id="2.40.40.10">
    <property type="entry name" value="RlpA-like domain"/>
    <property type="match status" value="1"/>
</dbReference>
<feature type="domain" description="RlpA-like protein double-psi beta-barrel" evidence="4">
    <location>
        <begin position="168"/>
        <end position="259"/>
    </location>
</feature>
<dbReference type="InterPro" id="IPR036749">
    <property type="entry name" value="Expansin_CBD_sf"/>
</dbReference>
<sequence length="361" mass="37907">MSGHRGESNSPRADGAREFPRAPRRAATFPPSATTDTWPALTEPRKDPPVASSPRSRPHRRSPDKRRTAVVCAAVVAAVAVAVSLVVALRPDGGTEAVASTAAPAAATARSATPHSTPTRKPKPTPEPTSTPKKPAPKPTEASPTATPRPAPASAPLAGRIRPGVDHKGTATFYDTGDGDGACLFGPTDDVMTAAMNTTDYETSKACGAYVRVRAASGASVTVRITNECPLPCAPGQLDLSAQAFARLAAPVTGQIAITWRLLSPDVSEKISVRYKTGSSRYWCEIQAVGHRNPLARLEVRTAGGWQRLTRTEYNYFLSEQGAGCGAAIRLTDIYGETLTVDGLAIRPDVAQPTGVQFAAH</sequence>
<gene>
    <name evidence="5" type="ORF">HUT05_23195</name>
</gene>
<dbReference type="SUPFAM" id="SSF50685">
    <property type="entry name" value="Barwin-like endoglucanases"/>
    <property type="match status" value="1"/>
</dbReference>
<dbReference type="CDD" id="cd22272">
    <property type="entry name" value="DPBB_EXLX1-like"/>
    <property type="match status" value="1"/>
</dbReference>
<keyword evidence="1" id="KW-0732">Signal</keyword>
<dbReference type="InterPro" id="IPR036908">
    <property type="entry name" value="RlpA-like_sf"/>
</dbReference>
<keyword evidence="3" id="KW-1133">Transmembrane helix</keyword>